<comment type="caution">
    <text evidence="2">The sequence shown here is derived from an EMBL/GenBank/DDBJ whole genome shotgun (WGS) entry which is preliminary data.</text>
</comment>
<dbReference type="Pfam" id="PF13715">
    <property type="entry name" value="CarbopepD_reg_2"/>
    <property type="match status" value="1"/>
</dbReference>
<dbReference type="InterPro" id="IPR041700">
    <property type="entry name" value="OMP_b-brl_3"/>
</dbReference>
<feature type="domain" description="Outer membrane protein beta-barrel" evidence="1">
    <location>
        <begin position="443"/>
        <end position="894"/>
    </location>
</feature>
<reference evidence="2 3" key="1">
    <citation type="submission" date="2018-07" db="EMBL/GenBank/DDBJ databases">
        <title>Genomic Encyclopedia of Type Strains, Phase III (KMG-III): the genomes of soil and plant-associated and newly described type strains.</title>
        <authorList>
            <person name="Whitman W."/>
        </authorList>
    </citation>
    <scope>NUCLEOTIDE SEQUENCE [LARGE SCALE GENOMIC DNA]</scope>
    <source>
        <strain evidence="2 3">CECT 7958</strain>
    </source>
</reference>
<name>A0A368ZF22_9FLAO</name>
<dbReference type="AlphaFoldDB" id="A0A368ZF22"/>
<dbReference type="Proteomes" id="UP000253436">
    <property type="component" value="Unassembled WGS sequence"/>
</dbReference>
<keyword evidence="2" id="KW-0675">Receptor</keyword>
<proteinExistence type="predicted"/>
<evidence type="ECO:0000259" key="1">
    <source>
        <dbReference type="Pfam" id="PF14905"/>
    </source>
</evidence>
<accession>A0A368ZF22</accession>
<dbReference type="SUPFAM" id="SSF56935">
    <property type="entry name" value="Porins"/>
    <property type="match status" value="1"/>
</dbReference>
<evidence type="ECO:0000313" key="3">
    <source>
        <dbReference type="Proteomes" id="UP000253436"/>
    </source>
</evidence>
<dbReference type="EMBL" id="QPJO01000002">
    <property type="protein sequence ID" value="RCW92124.1"/>
    <property type="molecule type" value="Genomic_DNA"/>
</dbReference>
<keyword evidence="3" id="KW-1185">Reference proteome</keyword>
<dbReference type="OrthoDB" id="1682379at2"/>
<dbReference type="Pfam" id="PF14905">
    <property type="entry name" value="OMP_b-brl_3"/>
    <property type="match status" value="1"/>
</dbReference>
<evidence type="ECO:0000313" key="2">
    <source>
        <dbReference type="EMBL" id="RCW92124.1"/>
    </source>
</evidence>
<dbReference type="RefSeq" id="WP_114308811.1">
    <property type="nucleotide sequence ID" value="NZ_QPJO01000002.1"/>
</dbReference>
<dbReference type="SUPFAM" id="SSF49464">
    <property type="entry name" value="Carboxypeptidase regulatory domain-like"/>
    <property type="match status" value="1"/>
</dbReference>
<gene>
    <name evidence="2" type="ORF">DFQ08_102145</name>
</gene>
<dbReference type="InterPro" id="IPR008969">
    <property type="entry name" value="CarboxyPept-like_regulatory"/>
</dbReference>
<sequence length="904" mass="103109">MNSNTYVIIGMLLLSKLVFSQTAPPIKGRIVNENKTPLEQVSVALLKQKDSTYINYTLTDGTGAFAFQEAPKDSLLLQFSYLGYESYFESVAYTNTPIELGEIRLKEDTYQLEAVTISAELPIQIKEDTVAFNANSFRVNSSDNLEMLLKKLPGLEIDSKGKVVAQGNEVTKIYVDGKAFFGGDPAIVLKNLSADAIAKIEVIDKKSDEAELTGVADGNKQVVINFTLKASKKNQGFGKASVGIGLDRRYFSNFNYNKFSPKTQFSVIGKLNNINITGSNIQGFLENADGIADESDDDDSHIKASKSLSGYLKTGVGGVNFGHEFNKKEVFNADYFYNLSDNRGMSFSKRISFSNTNNFDYEAENTFNKVSKNHNFNFNYKNRSNKTNSLIIRGRLNADDVLQNTSKSGFYYDEEEALQTTNVQEYRNKNTKKALLFNVNYYQKLKKAGRSFSVGFNTNISQKEKDNTQHTFITRNISSGNLSNSEILALRDEVFNNGQYKFNFKYTEPLGGYHYFKFQSFLKVLNQKEDIYQLKTTVTDANAEELLVYKYNNREGCYQNRMAYSYSAKKLNVFTGVELQELDRSFGVVNQDNFTSSQFYVNPFSTVQYKPTQGVKYRFVYKRIIRSPRTNESSTVINDLNPFFIRRGNPDLKTEKNDDFSLLANIYNYKSSLNFTGSVKYQYSQDAIISNIAIDDEFVKTRSYINSGNRKRLTTAFNFSKKIKGLGVQYALKTNSFYDAYTALVNLQLNDVVAKEHLMGLTLENSNKNAMDLKLGTQYSVNNTSFSIEQDLDRTYTKQHYFSSVDYDFTKQLNFNTQFDYFVFSDNQFATNLHLPLWNMAISYTVKNSSNIVKLVLIDLLDKNVDFERRSTTNYFEETTSESLGRYIILSYTYRLGQRNKRNN</sequence>
<protein>
    <submittedName>
        <fullName evidence="2">Outer membrane receptor protein involved in Fe transport</fullName>
    </submittedName>
</protein>
<organism evidence="2 3">
    <name type="scientific">Winogradskyella arenosi</name>
    <dbReference type="NCBI Taxonomy" id="533325"/>
    <lineage>
        <taxon>Bacteria</taxon>
        <taxon>Pseudomonadati</taxon>
        <taxon>Bacteroidota</taxon>
        <taxon>Flavobacteriia</taxon>
        <taxon>Flavobacteriales</taxon>
        <taxon>Flavobacteriaceae</taxon>
        <taxon>Winogradskyella</taxon>
    </lineage>
</organism>